<dbReference type="Pfam" id="PF07553">
    <property type="entry name" value="Lipoprotein_Ltp"/>
    <property type="match status" value="2"/>
</dbReference>
<evidence type="ECO:0000313" key="10">
    <source>
        <dbReference type="EMBL" id="SEB45005.1"/>
    </source>
</evidence>
<dbReference type="InterPro" id="IPR050932">
    <property type="entry name" value="TM2D1-3-like"/>
</dbReference>
<dbReference type="InterPro" id="IPR036388">
    <property type="entry name" value="WH-like_DNA-bd_sf"/>
</dbReference>
<evidence type="ECO:0000313" key="11">
    <source>
        <dbReference type="EMBL" id="SEC96334.1"/>
    </source>
</evidence>
<keyword evidence="2 7" id="KW-0812">Transmembrane</keyword>
<evidence type="ECO:0000259" key="8">
    <source>
        <dbReference type="Pfam" id="PF05154"/>
    </source>
</evidence>
<dbReference type="RefSeq" id="WP_074783900.1">
    <property type="nucleotide sequence ID" value="NZ_FNSN01000003.1"/>
</dbReference>
<feature type="domain" description="Putative host cell surface-exposed lipoprotein Ltp-like HTH region" evidence="9">
    <location>
        <begin position="186"/>
        <end position="228"/>
    </location>
</feature>
<evidence type="ECO:0000313" key="13">
    <source>
        <dbReference type="Proteomes" id="UP000182652"/>
    </source>
</evidence>
<evidence type="ECO:0000313" key="12">
    <source>
        <dbReference type="EMBL" id="SED00350.1"/>
    </source>
</evidence>
<sequence length="277" mass="29070">MTYPQTPPPYAQQQVPYQAQPQVGQKSFLVTWLLSLLLGGLGIDRFYLGKIGTGILKLITLGGFGIWALIDLILVLANKQTDKQGLKLEGYEKHKLIAIIISVVVILIGGISSAVNGANAGSKVSSLSDVPAVSTDAPVVEKTVDPAAAAAESSASAKASAEAKAQAAADAKAAAEEAANRGTVGQQNAKAKAENYLSFTAFSRSGLIKQLQFEKFPAADATWAVDHIKVDWNAQAAAKAKQYLDTTSFSRGSLIDQLVFEGFTQEQAAYGATKAGL</sequence>
<dbReference type="AlphaFoldDB" id="A0A1H4WUX6"/>
<name>A0A1H4WUX6_9MICC</name>
<dbReference type="GO" id="GO:0016020">
    <property type="term" value="C:membrane"/>
    <property type="evidence" value="ECO:0007669"/>
    <property type="project" value="UniProtKB-SubCell"/>
</dbReference>
<evidence type="ECO:0000256" key="4">
    <source>
        <dbReference type="ARBA" id="ARBA00022989"/>
    </source>
</evidence>
<evidence type="ECO:0000256" key="1">
    <source>
        <dbReference type="ARBA" id="ARBA00004141"/>
    </source>
</evidence>
<organism evidence="11 13">
    <name type="scientific">Arthrobacter woluwensis</name>
    <dbReference type="NCBI Taxonomy" id="156980"/>
    <lineage>
        <taxon>Bacteria</taxon>
        <taxon>Bacillati</taxon>
        <taxon>Actinomycetota</taxon>
        <taxon>Actinomycetes</taxon>
        <taxon>Micrococcales</taxon>
        <taxon>Micrococcaceae</taxon>
        <taxon>Arthrobacter</taxon>
    </lineage>
</organism>
<keyword evidence="11" id="KW-0449">Lipoprotein</keyword>
<evidence type="ECO:0000259" key="9">
    <source>
        <dbReference type="Pfam" id="PF07553"/>
    </source>
</evidence>
<feature type="transmembrane region" description="Helical" evidence="7">
    <location>
        <begin position="96"/>
        <end position="115"/>
    </location>
</feature>
<evidence type="ECO:0000256" key="3">
    <source>
        <dbReference type="ARBA" id="ARBA00022729"/>
    </source>
</evidence>
<feature type="domain" description="Putative host cell surface-exposed lipoprotein Ltp-like HTH region" evidence="9">
    <location>
        <begin position="231"/>
        <end position="271"/>
    </location>
</feature>
<dbReference type="PANTHER" id="PTHR21016">
    <property type="entry name" value="BETA-AMYLOID BINDING PROTEIN-RELATED"/>
    <property type="match status" value="1"/>
</dbReference>
<reference evidence="11 13" key="1">
    <citation type="submission" date="2016-10" db="EMBL/GenBank/DDBJ databases">
        <authorList>
            <person name="de Groot N.N."/>
        </authorList>
    </citation>
    <scope>NUCLEOTIDE SEQUENCE [LARGE SCALE GENOMIC DNA]</scope>
    <source>
        <strain evidence="11 13">DSM 10495</strain>
    </source>
</reference>
<keyword evidence="3" id="KW-0732">Signal</keyword>
<dbReference type="InterPro" id="IPR011434">
    <property type="entry name" value="Ltp-like_HTH"/>
</dbReference>
<evidence type="ECO:0000256" key="6">
    <source>
        <dbReference type="ARBA" id="ARBA00023180"/>
    </source>
</evidence>
<keyword evidence="13" id="KW-1185">Reference proteome</keyword>
<comment type="subcellular location">
    <subcellularLocation>
        <location evidence="1">Membrane</location>
        <topology evidence="1">Multi-pass membrane protein</topology>
    </subcellularLocation>
</comment>
<dbReference type="EMBL" id="FNSN01000009">
    <property type="protein sequence ID" value="SED00350.1"/>
    <property type="molecule type" value="Genomic_DNA"/>
</dbReference>
<protein>
    <submittedName>
        <fullName evidence="11">Host cell surface-exposed lipoprotein</fullName>
    </submittedName>
</protein>
<dbReference type="PANTHER" id="PTHR21016:SF7">
    <property type="entry name" value="TM2 DOMAIN-CONTAINING PROTEIN 3"/>
    <property type="match status" value="1"/>
</dbReference>
<proteinExistence type="predicted"/>
<dbReference type="InterPro" id="IPR007829">
    <property type="entry name" value="TM2"/>
</dbReference>
<keyword evidence="4 7" id="KW-1133">Transmembrane helix</keyword>
<dbReference type="Pfam" id="PF05154">
    <property type="entry name" value="TM2"/>
    <property type="match status" value="1"/>
</dbReference>
<feature type="transmembrane region" description="Helical" evidence="7">
    <location>
        <begin position="28"/>
        <end position="48"/>
    </location>
</feature>
<accession>A0A1H4WUX6</accession>
<dbReference type="EMBL" id="FNSN01000006">
    <property type="protein sequence ID" value="SEC96334.1"/>
    <property type="molecule type" value="Genomic_DNA"/>
</dbReference>
<dbReference type="EMBL" id="FNSN01000003">
    <property type="protein sequence ID" value="SEB45005.1"/>
    <property type="molecule type" value="Genomic_DNA"/>
</dbReference>
<feature type="transmembrane region" description="Helical" evidence="7">
    <location>
        <begin position="54"/>
        <end position="76"/>
    </location>
</feature>
<evidence type="ECO:0000256" key="7">
    <source>
        <dbReference type="SAM" id="Phobius"/>
    </source>
</evidence>
<keyword evidence="5 7" id="KW-0472">Membrane</keyword>
<evidence type="ECO:0000256" key="2">
    <source>
        <dbReference type="ARBA" id="ARBA00022692"/>
    </source>
</evidence>
<gene>
    <name evidence="10" type="ORF">SAMN04489745_0147</name>
    <name evidence="11" type="ORF">SAMN04489745_3565</name>
    <name evidence="12" type="ORF">SAMN04489745_3661</name>
</gene>
<evidence type="ECO:0000256" key="5">
    <source>
        <dbReference type="ARBA" id="ARBA00023136"/>
    </source>
</evidence>
<dbReference type="Gene3D" id="1.10.10.10">
    <property type="entry name" value="Winged helix-like DNA-binding domain superfamily/Winged helix DNA-binding domain"/>
    <property type="match status" value="2"/>
</dbReference>
<keyword evidence="6" id="KW-0325">Glycoprotein</keyword>
<dbReference type="Proteomes" id="UP000182652">
    <property type="component" value="Unassembled WGS sequence"/>
</dbReference>
<feature type="domain" description="TM2" evidence="8">
    <location>
        <begin position="25"/>
        <end position="73"/>
    </location>
</feature>